<feature type="region of interest" description="Disordered" evidence="1">
    <location>
        <begin position="118"/>
        <end position="160"/>
    </location>
</feature>
<reference evidence="3 4" key="1">
    <citation type="submission" date="2015-02" db="EMBL/GenBank/DDBJ databases">
        <title>Improved understanding of the partial-nitritation anammox process through 23 genomes representing the majority of the microbial community.</title>
        <authorList>
            <person name="Speth D.R."/>
            <person name="In T Zandt M."/>
            <person name="Guerrero Cruz S."/>
            <person name="Jetten M.S."/>
            <person name="Dutilh B.E."/>
        </authorList>
    </citation>
    <scope>NUCLEOTIDE SEQUENCE [LARGE SCALE GENOMIC DNA]</scope>
    <source>
        <strain evidence="3">OLB21</strain>
    </source>
</reference>
<protein>
    <submittedName>
        <fullName evidence="3">Uncharacterized protein</fullName>
    </submittedName>
</protein>
<gene>
    <name evidence="3" type="ORF">UZ20_WS6002000261</name>
</gene>
<dbReference type="AlphaFoldDB" id="A0A136KKK2"/>
<dbReference type="EMBL" id="JYPD01000011">
    <property type="protein sequence ID" value="KXK09951.1"/>
    <property type="molecule type" value="Genomic_DNA"/>
</dbReference>
<keyword evidence="2" id="KW-1133">Transmembrane helix</keyword>
<accession>A0A136KKK2</accession>
<organism evidence="3 4">
    <name type="scientific">candidate division WS6 bacterium OLB21</name>
    <dbReference type="NCBI Taxonomy" id="1617427"/>
    <lineage>
        <taxon>Bacteria</taxon>
        <taxon>Candidatus Dojkabacteria</taxon>
    </lineage>
</organism>
<sequence>MKINAINFKRIFIIGVFLLFVVIVVYLLATREVIVIEKESYKITLSQQTNSYDVRFNNTPTKEDLADIDDYFRTLTGREDWENDPRVQFSFFGTMLDVGSPELEKNIEDAEELKRAEQELYDTRVRQQTAPRNGANLPSTPNQADDSDPSRYEGDGQEED</sequence>
<comment type="caution">
    <text evidence="3">The sequence shown here is derived from an EMBL/GenBank/DDBJ whole genome shotgun (WGS) entry which is preliminary data.</text>
</comment>
<dbReference type="Proteomes" id="UP000070449">
    <property type="component" value="Unassembled WGS sequence"/>
</dbReference>
<feature type="transmembrane region" description="Helical" evidence="2">
    <location>
        <begin position="12"/>
        <end position="29"/>
    </location>
</feature>
<evidence type="ECO:0000256" key="1">
    <source>
        <dbReference type="SAM" id="MobiDB-lite"/>
    </source>
</evidence>
<name>A0A136KKK2_9BACT</name>
<evidence type="ECO:0000313" key="4">
    <source>
        <dbReference type="Proteomes" id="UP000070449"/>
    </source>
</evidence>
<evidence type="ECO:0000256" key="2">
    <source>
        <dbReference type="SAM" id="Phobius"/>
    </source>
</evidence>
<evidence type="ECO:0000313" key="3">
    <source>
        <dbReference type="EMBL" id="KXK09951.1"/>
    </source>
</evidence>
<keyword evidence="2" id="KW-0472">Membrane</keyword>
<proteinExistence type="predicted"/>
<keyword evidence="2" id="KW-0812">Transmembrane</keyword>
<feature type="compositionally biased region" description="Polar residues" evidence="1">
    <location>
        <begin position="126"/>
        <end position="144"/>
    </location>
</feature>